<evidence type="ECO:0000256" key="2">
    <source>
        <dbReference type="ARBA" id="ARBA00023136"/>
    </source>
</evidence>
<comment type="subcellular location">
    <subcellularLocation>
        <location evidence="1">Membrane</location>
        <topology evidence="1">Single-pass membrane protein</topology>
    </subcellularLocation>
</comment>
<sequence length="426" mass="46187">MEVRTGEEGIESPLTEVKGVSGGRVLLPCDFDPPISNDSTHLVLFYHGGIGTPIYSVDARSVNVDRASHWAEESLGGRAYMKLDKSQRGLVLEEVQLKDEGDYRCRVDFLESPTRNIRIRLHVVVPPRSLTITTDYAPKSRVSRVAGPFPEGAEITLSCQVLGGHPRPQVTWWHEGSLLDDVSEVKTGQVTRNALSLPPLTRGDLNKTLTCQASNSDLIMPLSQAITIDMIYGPTWVGLETEGRGELRVGEGVARTVTCEAWGARPPAVIQWWLEGETLTHTTQVESGEVSRSTLTLVPEPRHHGLSLTCRASTPGLPHIALASSTKLAVLYKPRVELRVDPLVDLREVEEGEDVTFFCHIDAHPPVTGLQWAHNGVPLMTNGTIGQERLALAGVTRGSSGGYTCAAANSEGARTSNTLTLAVKCG</sequence>
<dbReference type="Gene3D" id="2.60.40.10">
    <property type="entry name" value="Immunoglobulins"/>
    <property type="match status" value="4"/>
</dbReference>
<dbReference type="EMBL" id="JAWZYT010002409">
    <property type="protein sequence ID" value="KAK4304571.1"/>
    <property type="molecule type" value="Genomic_DNA"/>
</dbReference>
<dbReference type="GO" id="GO:0016020">
    <property type="term" value="C:membrane"/>
    <property type="evidence" value="ECO:0007669"/>
    <property type="project" value="UniProtKB-SubCell"/>
</dbReference>
<keyword evidence="3" id="KW-1015">Disulfide bond</keyword>
<dbReference type="Proteomes" id="UP001292094">
    <property type="component" value="Unassembled WGS sequence"/>
</dbReference>
<evidence type="ECO:0000259" key="4">
    <source>
        <dbReference type="PROSITE" id="PS50835"/>
    </source>
</evidence>
<dbReference type="Pfam" id="PF13895">
    <property type="entry name" value="Ig_2"/>
    <property type="match status" value="1"/>
</dbReference>
<keyword evidence="2" id="KW-0472">Membrane</keyword>
<dbReference type="PANTHER" id="PTHR23278:SF19">
    <property type="entry name" value="OBSCURIN"/>
    <property type="match status" value="1"/>
</dbReference>
<dbReference type="InterPro" id="IPR003598">
    <property type="entry name" value="Ig_sub2"/>
</dbReference>
<dbReference type="PROSITE" id="PS50835">
    <property type="entry name" value="IG_LIKE"/>
    <property type="match status" value="3"/>
</dbReference>
<organism evidence="5 6">
    <name type="scientific">Petrolisthes manimaculis</name>
    <dbReference type="NCBI Taxonomy" id="1843537"/>
    <lineage>
        <taxon>Eukaryota</taxon>
        <taxon>Metazoa</taxon>
        <taxon>Ecdysozoa</taxon>
        <taxon>Arthropoda</taxon>
        <taxon>Crustacea</taxon>
        <taxon>Multicrustacea</taxon>
        <taxon>Malacostraca</taxon>
        <taxon>Eumalacostraca</taxon>
        <taxon>Eucarida</taxon>
        <taxon>Decapoda</taxon>
        <taxon>Pleocyemata</taxon>
        <taxon>Anomura</taxon>
        <taxon>Galatheoidea</taxon>
        <taxon>Porcellanidae</taxon>
        <taxon>Petrolisthes</taxon>
    </lineage>
</organism>
<proteinExistence type="predicted"/>
<dbReference type="SUPFAM" id="SSF48726">
    <property type="entry name" value="Immunoglobulin"/>
    <property type="match status" value="4"/>
</dbReference>
<reference evidence="5" key="1">
    <citation type="submission" date="2023-11" db="EMBL/GenBank/DDBJ databases">
        <title>Genome assemblies of two species of porcelain crab, Petrolisthes cinctipes and Petrolisthes manimaculis (Anomura: Porcellanidae).</title>
        <authorList>
            <person name="Angst P."/>
        </authorList>
    </citation>
    <scope>NUCLEOTIDE SEQUENCE</scope>
    <source>
        <strain evidence="5">PB745_02</strain>
        <tissue evidence="5">Gill</tissue>
    </source>
</reference>
<dbReference type="Pfam" id="PF13927">
    <property type="entry name" value="Ig_3"/>
    <property type="match status" value="1"/>
</dbReference>
<dbReference type="InterPro" id="IPR003599">
    <property type="entry name" value="Ig_sub"/>
</dbReference>
<protein>
    <recommendedName>
        <fullName evidence="4">Ig-like domain-containing protein</fullName>
    </recommendedName>
</protein>
<evidence type="ECO:0000313" key="5">
    <source>
        <dbReference type="EMBL" id="KAK4304571.1"/>
    </source>
</evidence>
<name>A0AAE1PBU9_9EUCA</name>
<dbReference type="InterPro" id="IPR007110">
    <property type="entry name" value="Ig-like_dom"/>
</dbReference>
<dbReference type="Pfam" id="PF08205">
    <property type="entry name" value="C2-set_2"/>
    <property type="match status" value="1"/>
</dbReference>
<evidence type="ECO:0000256" key="3">
    <source>
        <dbReference type="ARBA" id="ARBA00023157"/>
    </source>
</evidence>
<dbReference type="SMART" id="SM00408">
    <property type="entry name" value="IGc2"/>
    <property type="match status" value="3"/>
</dbReference>
<evidence type="ECO:0000256" key="1">
    <source>
        <dbReference type="ARBA" id="ARBA00004167"/>
    </source>
</evidence>
<feature type="domain" description="Ig-like" evidence="4">
    <location>
        <begin position="234"/>
        <end position="329"/>
    </location>
</feature>
<dbReference type="InterPro" id="IPR013783">
    <property type="entry name" value="Ig-like_fold"/>
</dbReference>
<feature type="domain" description="Ig-like" evidence="4">
    <location>
        <begin position="334"/>
        <end position="420"/>
    </location>
</feature>
<keyword evidence="6" id="KW-1185">Reference proteome</keyword>
<dbReference type="InterPro" id="IPR036179">
    <property type="entry name" value="Ig-like_dom_sf"/>
</dbReference>
<comment type="caution">
    <text evidence="5">The sequence shown here is derived from an EMBL/GenBank/DDBJ whole genome shotgun (WGS) entry which is preliminary data.</text>
</comment>
<accession>A0AAE1PBU9</accession>
<dbReference type="AlphaFoldDB" id="A0AAE1PBU9"/>
<dbReference type="SMART" id="SM00409">
    <property type="entry name" value="IG"/>
    <property type="match status" value="4"/>
</dbReference>
<dbReference type="PANTHER" id="PTHR23278">
    <property type="entry name" value="SIDESTEP PROTEIN"/>
    <property type="match status" value="1"/>
</dbReference>
<feature type="domain" description="Ig-like" evidence="4">
    <location>
        <begin position="138"/>
        <end position="227"/>
    </location>
</feature>
<dbReference type="InterPro" id="IPR013162">
    <property type="entry name" value="CD80_C2-set"/>
</dbReference>
<evidence type="ECO:0000313" key="6">
    <source>
        <dbReference type="Proteomes" id="UP001292094"/>
    </source>
</evidence>
<dbReference type="CDD" id="cd00096">
    <property type="entry name" value="Ig"/>
    <property type="match status" value="1"/>
</dbReference>
<gene>
    <name evidence="5" type="ORF">Pmani_023451</name>
</gene>